<evidence type="ECO:0000313" key="2">
    <source>
        <dbReference type="Proteomes" id="UP000228781"/>
    </source>
</evidence>
<evidence type="ECO:0000313" key="1">
    <source>
        <dbReference type="EMBL" id="PJC23101.1"/>
    </source>
</evidence>
<dbReference type="Proteomes" id="UP000228781">
    <property type="component" value="Unassembled WGS sequence"/>
</dbReference>
<protein>
    <recommendedName>
        <fullName evidence="3">Peptidase MA-like domain-containing protein</fullName>
    </recommendedName>
</protein>
<proteinExistence type="predicted"/>
<accession>A0A2M8EK27</accession>
<name>A0A2M8EK27_UNCKA</name>
<sequence>MRRLLLVLYLVLCVAFGFVLAPAVDYSIAHLKYHYHGGWEGMEVRHSRSIPCEEAETWAKVTQRIWGDILKGNSPLEGYSFTFSVVEYGELGPFVDGDFTTKRFWWRSETAETVSVALPWSNGESLEEVSIVKTIAHELAHLRRYLEQGSQEGCYLTSTSSSQWNLEDYLDNPCERAAREFAARYMEEHPEFLEELLEDSG</sequence>
<comment type="caution">
    <text evidence="1">The sequence shown here is derived from an EMBL/GenBank/DDBJ whole genome shotgun (WGS) entry which is preliminary data.</text>
</comment>
<dbReference type="EMBL" id="PFSK01000010">
    <property type="protein sequence ID" value="PJC23101.1"/>
    <property type="molecule type" value="Genomic_DNA"/>
</dbReference>
<organism evidence="1 2">
    <name type="scientific">candidate division WWE3 bacterium CG_4_9_14_0_2_um_filter_48_10</name>
    <dbReference type="NCBI Taxonomy" id="1975078"/>
    <lineage>
        <taxon>Bacteria</taxon>
        <taxon>Katanobacteria</taxon>
    </lineage>
</organism>
<dbReference type="AlphaFoldDB" id="A0A2M8EK27"/>
<gene>
    <name evidence="1" type="ORF">CO059_00640</name>
</gene>
<reference evidence="2" key="1">
    <citation type="submission" date="2017-09" db="EMBL/GenBank/DDBJ databases">
        <title>Depth-based differentiation of microbial function through sediment-hosted aquifers and enrichment of novel symbionts in the deep terrestrial subsurface.</title>
        <authorList>
            <person name="Probst A.J."/>
            <person name="Ladd B."/>
            <person name="Jarett J.K."/>
            <person name="Geller-Mcgrath D.E."/>
            <person name="Sieber C.M.K."/>
            <person name="Emerson J.B."/>
            <person name="Anantharaman K."/>
            <person name="Thomas B.C."/>
            <person name="Malmstrom R."/>
            <person name="Stieglmeier M."/>
            <person name="Klingl A."/>
            <person name="Woyke T."/>
            <person name="Ryan C.M."/>
            <person name="Banfield J.F."/>
        </authorList>
    </citation>
    <scope>NUCLEOTIDE SEQUENCE [LARGE SCALE GENOMIC DNA]</scope>
</reference>
<evidence type="ECO:0008006" key="3">
    <source>
        <dbReference type="Google" id="ProtNLM"/>
    </source>
</evidence>